<dbReference type="OrthoDB" id="5963188at2759"/>
<comment type="subcellular location">
    <subcellularLocation>
        <location evidence="2 14">Nucleus</location>
    </subcellularLocation>
</comment>
<name>A0A4S2N0N1_9PEZI</name>
<dbReference type="GO" id="GO:0003677">
    <property type="term" value="F:DNA binding"/>
    <property type="evidence" value="ECO:0007669"/>
    <property type="project" value="UniProtKB-UniRule"/>
</dbReference>
<dbReference type="GO" id="GO:0031573">
    <property type="term" value="P:mitotic intra-S DNA damage checkpoint signaling"/>
    <property type="evidence" value="ECO:0007669"/>
    <property type="project" value="TreeGrafter"/>
</dbReference>
<dbReference type="SUPFAM" id="SSF52980">
    <property type="entry name" value="Restriction endonuclease-like"/>
    <property type="match status" value="1"/>
</dbReference>
<dbReference type="InterPro" id="IPR010996">
    <property type="entry name" value="HHH_MUS81"/>
</dbReference>
<sequence>MSRTDPGDGISTCPNAILAGFLYDWWQEARENNVRSASTYKRAYESMKAYPLKFNHPYEAVVLKGIKDVTAKRLASEYDKYCVGMGIPKPSRPIRSLQSLANQRPIDFGSTEPINMARRARPKKPYVPGQGTGSYALLRALYDSYSLRERLTKDQLQMRAAPYSRTSFEAPTHASGYYTAWAGMKKLKEEGLVIESGHPKKYEISDAGLELWEKIMLAENGVPIGAGQDQDETGAIGGEPTTIPAFQPPSPPPPPPPQRRAEKRKMPPRSDIMSLEDELEQELPPSPPRRRRASSLNPSRSRSRRDEVHNMGTAFGEIQADSDSDDERSTLERQRAQRAAMRQRYASVSSEYQATGRPQAQLIANNAGDNNTFGNAAGFTARPSMTTTQRAAGRPMAAPNFAPRTFTSLARTTSAPSGSLGRMLVDPPQPAGSTPTPTLFNNNNKINSRESSTIPGLDGTFPPFTPECLQAGTFDIELILDNREVRSRHDRDYLQNNLDDRGVRPQTRALQIGDVLWVAKERSGLQRELVIDYIIERKRADDLVGSIKDGRYHEQKFRLQKSQIKNVIYIVEDARLNEADQTMVDAMHSAIAGTMVCDGFFVKRTMKLDDTIRYLVLMTERLKQEYLNKDLYITPPHLIDSRTYPSLISHLAAIHPEKSFHPTYPTFSALIQKSGSQTLRDMFLKLLLCTRGLGIEKAIAIQRVFPTPAALITAYRACATRDEREALLVSRVDPGLVTGRKIGKALSRKVAEIWWGEYGRTLKDPEE</sequence>
<evidence type="ECO:0000256" key="8">
    <source>
        <dbReference type="ARBA" id="ARBA00022801"/>
    </source>
</evidence>
<evidence type="ECO:0000256" key="9">
    <source>
        <dbReference type="ARBA" id="ARBA00022842"/>
    </source>
</evidence>
<evidence type="ECO:0000256" key="10">
    <source>
        <dbReference type="ARBA" id="ARBA00023172"/>
    </source>
</evidence>
<keyword evidence="9 14" id="KW-0460">Magnesium</keyword>
<gene>
    <name evidence="17" type="ORF">EX30DRAFT_329929</name>
</gene>
<keyword evidence="12 14" id="KW-0539">Nucleus</keyword>
<dbReference type="AlphaFoldDB" id="A0A4S2N0N1"/>
<keyword evidence="18" id="KW-1185">Reference proteome</keyword>
<dbReference type="InterPro" id="IPR033309">
    <property type="entry name" value="Mus81"/>
</dbReference>
<dbReference type="STRING" id="341454.A0A4S2N0N1"/>
<dbReference type="Gene3D" id="1.10.150.110">
    <property type="entry name" value="DNA polymerase beta, N-terminal domain-like"/>
    <property type="match status" value="1"/>
</dbReference>
<dbReference type="GO" id="GO:0006308">
    <property type="term" value="P:DNA catabolic process"/>
    <property type="evidence" value="ECO:0007669"/>
    <property type="project" value="UniProtKB-UniRule"/>
</dbReference>
<dbReference type="GO" id="GO:0008821">
    <property type="term" value="F:crossover junction DNA endonuclease activity"/>
    <property type="evidence" value="ECO:0007669"/>
    <property type="project" value="UniProtKB-UniRule"/>
</dbReference>
<dbReference type="EMBL" id="ML220115">
    <property type="protein sequence ID" value="TGZ82567.1"/>
    <property type="molecule type" value="Genomic_DNA"/>
</dbReference>
<keyword evidence="11 14" id="KW-0234">DNA repair</keyword>
<reference evidence="17 18" key="1">
    <citation type="submission" date="2019-04" db="EMBL/GenBank/DDBJ databases">
        <title>Comparative genomics and transcriptomics to analyze fruiting body development in filamentous ascomycetes.</title>
        <authorList>
            <consortium name="DOE Joint Genome Institute"/>
            <person name="Lutkenhaus R."/>
            <person name="Traeger S."/>
            <person name="Breuer J."/>
            <person name="Kuo A."/>
            <person name="Lipzen A."/>
            <person name="Pangilinan J."/>
            <person name="Dilworth D."/>
            <person name="Sandor L."/>
            <person name="Poggeler S."/>
            <person name="Barry K."/>
            <person name="Grigoriev I.V."/>
            <person name="Nowrousian M."/>
        </authorList>
    </citation>
    <scope>NUCLEOTIDE SEQUENCE [LARGE SCALE GENOMIC DNA]</scope>
    <source>
        <strain evidence="17 18">CBS 389.68</strain>
    </source>
</reference>
<evidence type="ECO:0000256" key="7">
    <source>
        <dbReference type="ARBA" id="ARBA00022763"/>
    </source>
</evidence>
<evidence type="ECO:0000256" key="15">
    <source>
        <dbReference type="SAM" id="MobiDB-lite"/>
    </source>
</evidence>
<feature type="region of interest" description="Disordered" evidence="15">
    <location>
        <begin position="223"/>
        <end position="344"/>
    </location>
</feature>
<dbReference type="Pfam" id="PF02732">
    <property type="entry name" value="ERCC4"/>
    <property type="match status" value="1"/>
</dbReference>
<dbReference type="InterPro" id="IPR036388">
    <property type="entry name" value="WH-like_DNA-bd_sf"/>
</dbReference>
<dbReference type="Pfam" id="PF21136">
    <property type="entry name" value="WHD_MUS81"/>
    <property type="match status" value="1"/>
</dbReference>
<dbReference type="GO" id="GO:0000727">
    <property type="term" value="P:double-strand break repair via break-induced replication"/>
    <property type="evidence" value="ECO:0007669"/>
    <property type="project" value="UniProtKB-UniRule"/>
</dbReference>
<keyword evidence="13" id="KW-0469">Meiosis</keyword>
<dbReference type="Pfam" id="PF21292">
    <property type="entry name" value="EME1-MUS81_C"/>
    <property type="match status" value="1"/>
</dbReference>
<evidence type="ECO:0000256" key="12">
    <source>
        <dbReference type="ARBA" id="ARBA00023242"/>
    </source>
</evidence>
<keyword evidence="6 14" id="KW-0255">Endonuclease</keyword>
<keyword evidence="8 14" id="KW-0378">Hydrolase</keyword>
<comment type="subunit">
    <text evidence="14">Interacts with EME1.</text>
</comment>
<evidence type="ECO:0000256" key="14">
    <source>
        <dbReference type="RuleBase" id="RU369042"/>
    </source>
</evidence>
<protein>
    <recommendedName>
        <fullName evidence="14">Crossover junction endonuclease MUS81</fullName>
        <ecNumber evidence="14">3.1.22.-</ecNumber>
    </recommendedName>
</protein>
<dbReference type="Proteomes" id="UP000298138">
    <property type="component" value="Unassembled WGS sequence"/>
</dbReference>
<keyword evidence="10 14" id="KW-0233">DNA recombination</keyword>
<dbReference type="SUPFAM" id="SSF47802">
    <property type="entry name" value="DNA polymerase beta, N-terminal domain-like"/>
    <property type="match status" value="1"/>
</dbReference>
<accession>A0A4S2N0N1</accession>
<evidence type="ECO:0000256" key="4">
    <source>
        <dbReference type="ARBA" id="ARBA00022722"/>
    </source>
</evidence>
<dbReference type="EC" id="3.1.22.-" evidence="14"/>
<keyword evidence="4 14" id="KW-0540">Nuclease</keyword>
<evidence type="ECO:0000256" key="2">
    <source>
        <dbReference type="ARBA" id="ARBA00004123"/>
    </source>
</evidence>
<comment type="similarity">
    <text evidence="3 14">Belongs to the XPF family.</text>
</comment>
<dbReference type="InterPro" id="IPR042530">
    <property type="entry name" value="EME1/EME2_C"/>
</dbReference>
<dbReference type="Pfam" id="PF14716">
    <property type="entry name" value="HHH_8"/>
    <property type="match status" value="1"/>
</dbReference>
<evidence type="ECO:0000256" key="3">
    <source>
        <dbReference type="ARBA" id="ARBA00010015"/>
    </source>
</evidence>
<dbReference type="InterPro" id="IPR027421">
    <property type="entry name" value="DNA_pol_lamdba_lyase_dom_sf"/>
</dbReference>
<dbReference type="PANTHER" id="PTHR13451:SF0">
    <property type="entry name" value="CROSSOVER JUNCTION ENDONUCLEASE MUS81"/>
    <property type="match status" value="1"/>
</dbReference>
<evidence type="ECO:0000256" key="13">
    <source>
        <dbReference type="ARBA" id="ARBA00023254"/>
    </source>
</evidence>
<dbReference type="GO" id="GO:0046872">
    <property type="term" value="F:metal ion binding"/>
    <property type="evidence" value="ECO:0007669"/>
    <property type="project" value="UniProtKB-UniRule"/>
</dbReference>
<dbReference type="PANTHER" id="PTHR13451">
    <property type="entry name" value="CLASS II CROSSOVER JUNCTION ENDONUCLEASE MUS81"/>
    <property type="match status" value="1"/>
</dbReference>
<dbReference type="GO" id="GO:0005634">
    <property type="term" value="C:nucleus"/>
    <property type="evidence" value="ECO:0007669"/>
    <property type="project" value="UniProtKB-SubCell"/>
</dbReference>
<evidence type="ECO:0000256" key="5">
    <source>
        <dbReference type="ARBA" id="ARBA00022723"/>
    </source>
</evidence>
<dbReference type="SMART" id="SM00891">
    <property type="entry name" value="ERCC4"/>
    <property type="match status" value="1"/>
</dbReference>
<dbReference type="Gene3D" id="1.10.10.10">
    <property type="entry name" value="Winged helix-like DNA-binding domain superfamily/Winged helix DNA-binding domain"/>
    <property type="match status" value="1"/>
</dbReference>
<dbReference type="CDD" id="cd21036">
    <property type="entry name" value="WH_MUS81"/>
    <property type="match status" value="1"/>
</dbReference>
<evidence type="ECO:0000259" key="16">
    <source>
        <dbReference type="SMART" id="SM00891"/>
    </source>
</evidence>
<dbReference type="CDD" id="cd20074">
    <property type="entry name" value="XPF_nuclease_Mus81"/>
    <property type="match status" value="1"/>
</dbReference>
<organism evidence="17 18">
    <name type="scientific">Ascodesmis nigricans</name>
    <dbReference type="NCBI Taxonomy" id="341454"/>
    <lineage>
        <taxon>Eukaryota</taxon>
        <taxon>Fungi</taxon>
        <taxon>Dikarya</taxon>
        <taxon>Ascomycota</taxon>
        <taxon>Pezizomycotina</taxon>
        <taxon>Pezizomycetes</taxon>
        <taxon>Pezizales</taxon>
        <taxon>Ascodesmidaceae</taxon>
        <taxon>Ascodesmis</taxon>
    </lineage>
</organism>
<proteinExistence type="inferred from homology"/>
<dbReference type="InterPro" id="IPR047416">
    <property type="entry name" value="XPF_nuclease_Mus81"/>
</dbReference>
<evidence type="ECO:0000313" key="18">
    <source>
        <dbReference type="Proteomes" id="UP000298138"/>
    </source>
</evidence>
<evidence type="ECO:0000256" key="1">
    <source>
        <dbReference type="ARBA" id="ARBA00001946"/>
    </source>
</evidence>
<keyword evidence="5 14" id="KW-0479">Metal-binding</keyword>
<comment type="function">
    <text evidence="14">Interacts with EME1 to form a DNA structure-specific endonuclease with substrate preference for branched DNA structures with a 5'-end at the branch nick. Typical substrates include 3'-flap structures, D-loops, replication forks and nicked Holliday junctions. May be required in mitosis for the processing of stalled or collapsed replication fork intermediates. May be required in meiosis for the repair of meiosis-specific double strand breaks subsequent to single-end invasion (SEI).</text>
</comment>
<dbReference type="InterPro" id="IPR011335">
    <property type="entry name" value="Restrct_endonuc-II-like"/>
</dbReference>
<dbReference type="FunFam" id="3.40.50.10130:FF:000003">
    <property type="entry name" value="Crossover junction endonuclease MUS81"/>
    <property type="match status" value="1"/>
</dbReference>
<evidence type="ECO:0000313" key="17">
    <source>
        <dbReference type="EMBL" id="TGZ82567.1"/>
    </source>
</evidence>
<dbReference type="Gene3D" id="1.10.150.670">
    <property type="entry name" value="Crossover junction endonuclease EME1, DNA-binding domain"/>
    <property type="match status" value="1"/>
</dbReference>
<keyword evidence="7 14" id="KW-0227">DNA damage</keyword>
<dbReference type="InParanoid" id="A0A4S2N0N1"/>
<dbReference type="GO" id="GO:0000712">
    <property type="term" value="P:resolution of meiotic recombination intermediates"/>
    <property type="evidence" value="ECO:0007669"/>
    <property type="project" value="TreeGrafter"/>
</dbReference>
<dbReference type="Gene3D" id="3.40.50.10130">
    <property type="match status" value="1"/>
</dbReference>
<dbReference type="GO" id="GO:0048476">
    <property type="term" value="C:Holliday junction resolvase complex"/>
    <property type="evidence" value="ECO:0007669"/>
    <property type="project" value="UniProtKB-UniRule"/>
</dbReference>
<dbReference type="FunCoup" id="A0A4S2N0N1">
    <property type="interactions" value="171"/>
</dbReference>
<feature type="compositionally biased region" description="Pro residues" evidence="15">
    <location>
        <begin position="246"/>
        <end position="258"/>
    </location>
</feature>
<evidence type="ECO:0000256" key="11">
    <source>
        <dbReference type="ARBA" id="ARBA00023204"/>
    </source>
</evidence>
<feature type="domain" description="ERCC4" evidence="16">
    <location>
        <begin position="477"/>
        <end position="575"/>
    </location>
</feature>
<evidence type="ECO:0000256" key="6">
    <source>
        <dbReference type="ARBA" id="ARBA00022759"/>
    </source>
</evidence>
<comment type="cofactor">
    <cofactor evidence="1 14">
        <name>Mg(2+)</name>
        <dbReference type="ChEBI" id="CHEBI:18420"/>
    </cofactor>
</comment>
<dbReference type="GO" id="GO:0048257">
    <property type="term" value="F:3'-flap endonuclease activity"/>
    <property type="evidence" value="ECO:0007669"/>
    <property type="project" value="TreeGrafter"/>
</dbReference>
<dbReference type="InterPro" id="IPR047417">
    <property type="entry name" value="WHD_MUS81"/>
</dbReference>
<dbReference type="InterPro" id="IPR006166">
    <property type="entry name" value="ERCC4_domain"/>
</dbReference>